<keyword evidence="5 9" id="KW-0460">Magnesium</keyword>
<dbReference type="GO" id="GO:0006099">
    <property type="term" value="P:tricarboxylic acid cycle"/>
    <property type="evidence" value="ECO:0007669"/>
    <property type="project" value="InterPro"/>
</dbReference>
<dbReference type="SUPFAM" id="SSF51621">
    <property type="entry name" value="Phosphoenolpyruvate/pyruvate domain"/>
    <property type="match status" value="1"/>
</dbReference>
<comment type="caution">
    <text evidence="12">The sequence shown here is derived from an EMBL/GenBank/DDBJ whole genome shotgun (WGS) entry which is preliminary data.</text>
</comment>
<dbReference type="GO" id="GO:0006107">
    <property type="term" value="P:oxaloacetate metabolic process"/>
    <property type="evidence" value="ECO:0007669"/>
    <property type="project" value="UniProtKB-UniRule"/>
</dbReference>
<feature type="region of interest" description="Disordered" evidence="11">
    <location>
        <begin position="1"/>
        <end position="49"/>
    </location>
</feature>
<dbReference type="PROSITE" id="PS00781">
    <property type="entry name" value="PEPCASE_1"/>
    <property type="match status" value="1"/>
</dbReference>
<comment type="function">
    <text evidence="1 9">Forms oxaloacetate, a four-carbon dicarboxylic acid source for the tricarboxylic acid cycle.</text>
</comment>
<dbReference type="GO" id="GO:0000287">
    <property type="term" value="F:magnesium ion binding"/>
    <property type="evidence" value="ECO:0007669"/>
    <property type="project" value="UniProtKB-UniRule"/>
</dbReference>
<dbReference type="EC" id="4.1.1.31" evidence="3 9"/>
<protein>
    <recommendedName>
        <fullName evidence="4 9">Phosphoenolpyruvate carboxylase</fullName>
        <shortName evidence="9">PEPC</shortName>
        <shortName evidence="9">PEPCase</shortName>
        <ecNumber evidence="3 9">4.1.1.31</ecNumber>
    </recommendedName>
</protein>
<feature type="active site" evidence="9">
    <location>
        <position position="585"/>
    </location>
</feature>
<evidence type="ECO:0000256" key="5">
    <source>
        <dbReference type="ARBA" id="ARBA00022842"/>
    </source>
</evidence>
<sequence>MPTARRPTTRQTSSTRRGAERLGYGPVTDNLPPASTDGNGRTGARHEVPAPLRDDVRLLGRLLGTVLTESVDPALLDDVERLRELSIRAYGEHADAALEEAERLVESFSHERAEQVARAFTVYFHLANLAEEHHRVRVLHDREAELAPSVVDDTLPEAFTQLADEVGHDEALARLQRLEFRPVLTAHPTEARRRAVSASIRRLSALLTERDTLPYGGASLAENERKLLAEIDAMWRTSPIRAAKPSPLDEVRTAMSVFDATLFSVFPTVYRRLDDWLLADKAGHDRPLAAPFVRLGTWIGGDRDGNPNVTAETTRQAAAIAADHALRALEQAAQRIGRTLTLDEQGTPASDGLRSLWQKQRQLSEAITAEAAAESPGEPHRAVMLVVARRITATRLRDADLAYAVPEQLEADLRVVQDSLIDAGAPRAAYGDLQQLVWQVQTFGFHLAELEVRQHSQVHEAALAEIAEHGVHGTLSDRTREVLDTYRAIGSIQQRYGVRAARRYIVSFTQKPEHLAAVYQLAELAFEGADDAPVIDAIPLFETFADLEASVEILEASLELPQVQRRLAENGRKVEVMLGYSDSSKDVGPVSATLALHSAQSRIAEWAQRHDINLTLFHGRGGALGRGGGPANRAVLAQPPGSVDGRFKLTEQGEVITARYGDATIAARHIEQVAAATLLASAPSVERRNAEATARFADVAAALDSASREHFHALVRSEGFPQWFSEVTPLEEVGLLPIGSRPARRGLSVESLEDLRAIPWVFSWSQARINLAGWYGLGTSLQEFGDLERLREAHRDWPLFATLIDNVEMSLAKADERIAERYLALGDRDDLAAKILDELRLTREWVLKISGSEWPLAGRRVLGRAVQLRSPYVDALSLLQLRALRGLRSGAEGQYKDGLQHLLLLTVNGVAAGLQNTG</sequence>
<evidence type="ECO:0000256" key="10">
    <source>
        <dbReference type="PROSITE-ProRule" id="PRU10111"/>
    </source>
</evidence>
<evidence type="ECO:0000256" key="3">
    <source>
        <dbReference type="ARBA" id="ARBA00012305"/>
    </source>
</evidence>
<dbReference type="InterPro" id="IPR018129">
    <property type="entry name" value="PEP_COase_Lys_AS"/>
</dbReference>
<dbReference type="Gene3D" id="1.20.1440.90">
    <property type="entry name" value="Phosphoenolpyruvate/pyruvate domain"/>
    <property type="match status" value="1"/>
</dbReference>
<dbReference type="GO" id="GO:0015977">
    <property type="term" value="P:carbon fixation"/>
    <property type="evidence" value="ECO:0007669"/>
    <property type="project" value="UniProtKB-UniRule"/>
</dbReference>
<dbReference type="GO" id="GO:0008964">
    <property type="term" value="F:phosphoenolpyruvate carboxylase activity"/>
    <property type="evidence" value="ECO:0007669"/>
    <property type="project" value="UniProtKB-UniRule"/>
</dbReference>
<name>A0A9D5U952_9CELL</name>
<evidence type="ECO:0000256" key="7">
    <source>
        <dbReference type="ARBA" id="ARBA00023300"/>
    </source>
</evidence>
<dbReference type="AlphaFoldDB" id="A0A9D5U952"/>
<evidence type="ECO:0000256" key="11">
    <source>
        <dbReference type="SAM" id="MobiDB-lite"/>
    </source>
</evidence>
<dbReference type="InterPro" id="IPR015813">
    <property type="entry name" value="Pyrv/PenolPyrv_kinase-like_dom"/>
</dbReference>
<keyword evidence="13" id="KW-1185">Reference proteome</keyword>
<reference evidence="12 13" key="1">
    <citation type="submission" date="2020-08" db="EMBL/GenBank/DDBJ databases">
        <title>A Genomic Blueprint of the Chicken Gut Microbiome.</title>
        <authorList>
            <person name="Gilroy R."/>
            <person name="Ravi A."/>
            <person name="Getino M."/>
            <person name="Pursley I."/>
            <person name="Horton D.L."/>
            <person name="Alikhan N.-F."/>
            <person name="Baker D."/>
            <person name="Gharbi K."/>
            <person name="Hall N."/>
            <person name="Watson M."/>
            <person name="Adriaenssens E.M."/>
            <person name="Foster-Nyarko E."/>
            <person name="Jarju S."/>
            <person name="Secka A."/>
            <person name="Antonio M."/>
            <person name="Oren A."/>
            <person name="Chaudhuri R."/>
            <person name="La Ragione R.M."/>
            <person name="Hildebrand F."/>
            <person name="Pallen M.J."/>
        </authorList>
    </citation>
    <scope>NUCLEOTIDE SEQUENCE [LARGE SCALE GENOMIC DNA]</scope>
    <source>
        <strain evidence="12 13">Sa1BUA8</strain>
    </source>
</reference>
<dbReference type="GO" id="GO:0005829">
    <property type="term" value="C:cytosol"/>
    <property type="evidence" value="ECO:0007669"/>
    <property type="project" value="TreeGrafter"/>
</dbReference>
<comment type="catalytic activity">
    <reaction evidence="8 9">
        <text>oxaloacetate + phosphate = phosphoenolpyruvate + hydrogencarbonate</text>
        <dbReference type="Rhea" id="RHEA:28370"/>
        <dbReference type="ChEBI" id="CHEBI:16452"/>
        <dbReference type="ChEBI" id="CHEBI:17544"/>
        <dbReference type="ChEBI" id="CHEBI:43474"/>
        <dbReference type="ChEBI" id="CHEBI:58702"/>
        <dbReference type="EC" id="4.1.1.31"/>
    </reaction>
</comment>
<evidence type="ECO:0000313" key="12">
    <source>
        <dbReference type="EMBL" id="MBE7700094.1"/>
    </source>
</evidence>
<feature type="compositionally biased region" description="Low complexity" evidence="11">
    <location>
        <begin position="1"/>
        <end position="16"/>
    </location>
</feature>
<evidence type="ECO:0000256" key="6">
    <source>
        <dbReference type="ARBA" id="ARBA00023239"/>
    </source>
</evidence>
<evidence type="ECO:0000313" key="13">
    <source>
        <dbReference type="Proteomes" id="UP000822993"/>
    </source>
</evidence>
<evidence type="ECO:0000256" key="4">
    <source>
        <dbReference type="ARBA" id="ARBA00022419"/>
    </source>
</evidence>
<dbReference type="Pfam" id="PF00311">
    <property type="entry name" value="PEPcase"/>
    <property type="match status" value="2"/>
</dbReference>
<proteinExistence type="inferred from homology"/>
<accession>A0A9D5U952</accession>
<evidence type="ECO:0000256" key="2">
    <source>
        <dbReference type="ARBA" id="ARBA00008346"/>
    </source>
</evidence>
<keyword evidence="7 9" id="KW-0120">Carbon dioxide fixation</keyword>
<dbReference type="EMBL" id="JACSPN010000007">
    <property type="protein sequence ID" value="MBE7700094.1"/>
    <property type="molecule type" value="Genomic_DNA"/>
</dbReference>
<evidence type="ECO:0000256" key="8">
    <source>
        <dbReference type="ARBA" id="ARBA00048995"/>
    </source>
</evidence>
<dbReference type="HAMAP" id="MF_00595">
    <property type="entry name" value="PEPcase_type1"/>
    <property type="match status" value="1"/>
</dbReference>
<evidence type="ECO:0000256" key="1">
    <source>
        <dbReference type="ARBA" id="ARBA00003670"/>
    </source>
</evidence>
<organism evidence="12 13">
    <name type="scientific">Oerskovia douganii</name>
    <dbReference type="NCBI Taxonomy" id="2762210"/>
    <lineage>
        <taxon>Bacteria</taxon>
        <taxon>Bacillati</taxon>
        <taxon>Actinomycetota</taxon>
        <taxon>Actinomycetes</taxon>
        <taxon>Micrococcales</taxon>
        <taxon>Cellulomonadaceae</taxon>
        <taxon>Oerskovia</taxon>
    </lineage>
</organism>
<dbReference type="Proteomes" id="UP000822993">
    <property type="component" value="Unassembled WGS sequence"/>
</dbReference>
<evidence type="ECO:0000256" key="9">
    <source>
        <dbReference type="HAMAP-Rule" id="MF_00595"/>
    </source>
</evidence>
<dbReference type="InterPro" id="IPR021135">
    <property type="entry name" value="PEP_COase"/>
</dbReference>
<comment type="similarity">
    <text evidence="2 9">Belongs to the PEPCase type 1 family.</text>
</comment>
<dbReference type="PANTHER" id="PTHR30523">
    <property type="entry name" value="PHOSPHOENOLPYRUVATE CARBOXYLASE"/>
    <property type="match status" value="1"/>
</dbReference>
<comment type="cofactor">
    <cofactor evidence="9">
        <name>Mg(2+)</name>
        <dbReference type="ChEBI" id="CHEBI:18420"/>
    </cofactor>
</comment>
<dbReference type="PANTHER" id="PTHR30523:SF6">
    <property type="entry name" value="PHOSPHOENOLPYRUVATE CARBOXYLASE"/>
    <property type="match status" value="1"/>
</dbReference>
<dbReference type="InterPro" id="IPR022805">
    <property type="entry name" value="PEP_COase_bac/pln-type"/>
</dbReference>
<feature type="active site" evidence="9 10">
    <location>
        <position position="187"/>
    </location>
</feature>
<dbReference type="PRINTS" id="PR00150">
    <property type="entry name" value="PEPCARBXLASE"/>
</dbReference>
<comment type="subunit">
    <text evidence="9">Homotetramer.</text>
</comment>
<gene>
    <name evidence="9" type="primary">ppc</name>
    <name evidence="12" type="ORF">H9623_07210</name>
</gene>
<keyword evidence="6 9" id="KW-0456">Lyase</keyword>